<gene>
    <name evidence="1" type="ORF">Anas_13469</name>
</gene>
<protein>
    <submittedName>
        <fullName evidence="1">Uncharacterized protein</fullName>
    </submittedName>
</protein>
<name>A0A5N5TAL7_9CRUS</name>
<organism evidence="1 2">
    <name type="scientific">Armadillidium nasatum</name>
    <dbReference type="NCBI Taxonomy" id="96803"/>
    <lineage>
        <taxon>Eukaryota</taxon>
        <taxon>Metazoa</taxon>
        <taxon>Ecdysozoa</taxon>
        <taxon>Arthropoda</taxon>
        <taxon>Crustacea</taxon>
        <taxon>Multicrustacea</taxon>
        <taxon>Malacostraca</taxon>
        <taxon>Eumalacostraca</taxon>
        <taxon>Peracarida</taxon>
        <taxon>Isopoda</taxon>
        <taxon>Oniscidea</taxon>
        <taxon>Crinocheta</taxon>
        <taxon>Armadillidiidae</taxon>
        <taxon>Armadillidium</taxon>
    </lineage>
</organism>
<dbReference type="Proteomes" id="UP000326759">
    <property type="component" value="Unassembled WGS sequence"/>
</dbReference>
<reference evidence="1 2" key="1">
    <citation type="journal article" date="2019" name="PLoS Biol.">
        <title>Sex chromosomes control vertical transmission of feminizing Wolbachia symbionts in an isopod.</title>
        <authorList>
            <person name="Becking T."/>
            <person name="Chebbi M.A."/>
            <person name="Giraud I."/>
            <person name="Moumen B."/>
            <person name="Laverre T."/>
            <person name="Caubet Y."/>
            <person name="Peccoud J."/>
            <person name="Gilbert C."/>
            <person name="Cordaux R."/>
        </authorList>
    </citation>
    <scope>NUCLEOTIDE SEQUENCE [LARGE SCALE GENOMIC DNA]</scope>
    <source>
        <strain evidence="1">ANa2</strain>
        <tissue evidence="1">Whole body excluding digestive tract and cuticle</tissue>
    </source>
</reference>
<dbReference type="OrthoDB" id="6387934at2759"/>
<evidence type="ECO:0000313" key="1">
    <source>
        <dbReference type="EMBL" id="KAB7503666.1"/>
    </source>
</evidence>
<comment type="caution">
    <text evidence="1">The sequence shown here is derived from an EMBL/GenBank/DDBJ whole genome shotgun (WGS) entry which is preliminary data.</text>
</comment>
<proteinExistence type="predicted"/>
<evidence type="ECO:0000313" key="2">
    <source>
        <dbReference type="Proteomes" id="UP000326759"/>
    </source>
</evidence>
<sequence length="131" mass="15114">MAFEDKRDLHTVFMSLIEGENTRMFNAFTKSKKDSKDGPKAEFTWAEAQMTTRGMEVYALKSDTPLVENTKILSVDLLLSRIFHSVSEINIFFDTEGYLGRTRIYFTFSLYTPVAFAVLKSLMYKIFHVSV</sequence>
<keyword evidence="2" id="KW-1185">Reference proteome</keyword>
<dbReference type="AlphaFoldDB" id="A0A5N5TAL7"/>
<dbReference type="EMBL" id="SEYY01004713">
    <property type="protein sequence ID" value="KAB7503666.1"/>
    <property type="molecule type" value="Genomic_DNA"/>
</dbReference>
<accession>A0A5N5TAL7</accession>